<keyword evidence="3" id="KW-1185">Reference proteome</keyword>
<organism evidence="2 3">
    <name type="scientific">Flavobacterium ardleyense</name>
    <dbReference type="NCBI Taxonomy" id="2038737"/>
    <lineage>
        <taxon>Bacteria</taxon>
        <taxon>Pseudomonadati</taxon>
        <taxon>Bacteroidota</taxon>
        <taxon>Flavobacteriia</taxon>
        <taxon>Flavobacteriales</taxon>
        <taxon>Flavobacteriaceae</taxon>
        <taxon>Flavobacterium</taxon>
    </lineage>
</organism>
<dbReference type="Proteomes" id="UP001597549">
    <property type="component" value="Unassembled WGS sequence"/>
</dbReference>
<sequence length="231" mass="26030">MIKINLKVVALFFFAVITLYSCSTDDKETPVDYGISTGNYFPLVENNKWWYTENNEMSLLYIGGVLNFNNVPYHRLLNSDSDYPEWISKQGASYFKKTGQVLVPAPNGATVEIGEYEIKILKDDVDVGASWMGSPQYSVRVYNGGSPQSVPATLRYTGTILERDVIENINGVTYSNVIKANLNIVQVVNSQTTTIETNYWFAKDIGIIKQSLRSSTDNITRTMILDNYELN</sequence>
<dbReference type="EMBL" id="JBHUOL010000012">
    <property type="protein sequence ID" value="MFD2908505.1"/>
    <property type="molecule type" value="Genomic_DNA"/>
</dbReference>
<feature type="chain" id="PRO_5046480444" description="Lipoprotein" evidence="1">
    <location>
        <begin position="24"/>
        <end position="231"/>
    </location>
</feature>
<accession>A0ABW5Z6M2</accession>
<keyword evidence="1" id="KW-0732">Signal</keyword>
<dbReference type="PROSITE" id="PS51257">
    <property type="entry name" value="PROKAR_LIPOPROTEIN"/>
    <property type="match status" value="1"/>
</dbReference>
<evidence type="ECO:0000256" key="1">
    <source>
        <dbReference type="SAM" id="SignalP"/>
    </source>
</evidence>
<gene>
    <name evidence="2" type="ORF">ACFSX9_07125</name>
</gene>
<protein>
    <recommendedName>
        <fullName evidence="4">Lipoprotein</fullName>
    </recommendedName>
</protein>
<dbReference type="RefSeq" id="WP_379806091.1">
    <property type="nucleotide sequence ID" value="NZ_JBHUOL010000012.1"/>
</dbReference>
<evidence type="ECO:0000313" key="3">
    <source>
        <dbReference type="Proteomes" id="UP001597549"/>
    </source>
</evidence>
<evidence type="ECO:0008006" key="4">
    <source>
        <dbReference type="Google" id="ProtNLM"/>
    </source>
</evidence>
<dbReference type="Gene3D" id="2.40.360.20">
    <property type="match status" value="1"/>
</dbReference>
<comment type="caution">
    <text evidence="2">The sequence shown here is derived from an EMBL/GenBank/DDBJ whole genome shotgun (WGS) entry which is preliminary data.</text>
</comment>
<reference evidence="3" key="1">
    <citation type="journal article" date="2019" name="Int. J. Syst. Evol. Microbiol.">
        <title>The Global Catalogue of Microorganisms (GCM) 10K type strain sequencing project: providing services to taxonomists for standard genome sequencing and annotation.</title>
        <authorList>
            <consortium name="The Broad Institute Genomics Platform"/>
            <consortium name="The Broad Institute Genome Sequencing Center for Infectious Disease"/>
            <person name="Wu L."/>
            <person name="Ma J."/>
        </authorList>
    </citation>
    <scope>NUCLEOTIDE SEQUENCE [LARGE SCALE GENOMIC DNA]</scope>
    <source>
        <strain evidence="3">KCTC 52644</strain>
    </source>
</reference>
<feature type="signal peptide" evidence="1">
    <location>
        <begin position="1"/>
        <end position="23"/>
    </location>
</feature>
<name>A0ABW5Z6M2_9FLAO</name>
<proteinExistence type="predicted"/>
<evidence type="ECO:0000313" key="2">
    <source>
        <dbReference type="EMBL" id="MFD2908505.1"/>
    </source>
</evidence>